<dbReference type="Pfam" id="PF00270">
    <property type="entry name" value="DEAD"/>
    <property type="match status" value="1"/>
</dbReference>
<evidence type="ECO:0000313" key="8">
    <source>
        <dbReference type="EMBL" id="OAQ41901.1"/>
    </source>
</evidence>
<sequence length="393" mass="44503">MATLEKLKLSKQLLAAMAGEGFLTPKEIQSKLFPRINGGQDLIAIGPDDCGKTTTCVLAALNKIKFIEEIAPRILYLVPDIESGEAVLDKFHTLNRNRDLRFLGLFADGSNIDTQVLELTDGVDVIVATPDRARAAYLKLGLNLNKILLFVVDDADLIVKKGLTLPTVELARGIRKSQFIVCSSVWHERLEKLVETIIENPNFVEVDDLGDQQLNTVEQLLYQVPNFSTKINLLQLLLTDKDVFEKVLVFVNTRFTAETIYKNLDKDFKDEVAVYKAGSISEYSFENVQDYKLSTKSRILVIANEDVVEMNVADLPCIIHFDIPEDSLQYLQRVMQKEDTILDQLCLTFCTDLELADTRRLEQSQGKKMQQMELPEDLYIAKEKPKKNIVKED</sequence>
<dbReference type="InterPro" id="IPR011545">
    <property type="entry name" value="DEAD/DEAH_box_helicase_dom"/>
</dbReference>
<evidence type="ECO:0000313" key="9">
    <source>
        <dbReference type="Proteomes" id="UP000078459"/>
    </source>
</evidence>
<proteinExistence type="inferred from homology"/>
<dbReference type="GO" id="GO:0003724">
    <property type="term" value="F:RNA helicase activity"/>
    <property type="evidence" value="ECO:0007669"/>
    <property type="project" value="TreeGrafter"/>
</dbReference>
<dbReference type="InterPro" id="IPR050079">
    <property type="entry name" value="DEAD_box_RNA_helicase"/>
</dbReference>
<dbReference type="InterPro" id="IPR001650">
    <property type="entry name" value="Helicase_C-like"/>
</dbReference>
<dbReference type="SUPFAM" id="SSF52540">
    <property type="entry name" value="P-loop containing nucleoside triphosphate hydrolases"/>
    <property type="match status" value="2"/>
</dbReference>
<reference evidence="8 9" key="1">
    <citation type="submission" date="2016-04" db="EMBL/GenBank/DDBJ databases">
        <authorList>
            <person name="Evans L.H."/>
            <person name="Alamgir A."/>
            <person name="Owens N."/>
            <person name="Weber N.D."/>
            <person name="Virtaneva K."/>
            <person name="Barbian K."/>
            <person name="Babar A."/>
            <person name="Rosenke K."/>
        </authorList>
    </citation>
    <scope>NUCLEOTIDE SEQUENCE [LARGE SCALE GENOMIC DNA]</scope>
    <source>
        <strain evidence="8 9">CCM 8644</strain>
    </source>
</reference>
<evidence type="ECO:0000256" key="4">
    <source>
        <dbReference type="ARBA" id="ARBA00022840"/>
    </source>
</evidence>
<dbReference type="OrthoDB" id="9762011at2"/>
<comment type="caution">
    <text evidence="8">The sequence shown here is derived from an EMBL/GenBank/DDBJ whole genome shotgun (WGS) entry which is preliminary data.</text>
</comment>
<reference evidence="8 9" key="2">
    <citation type="submission" date="2016-06" db="EMBL/GenBank/DDBJ databases">
        <title>Pedobacter psychrophilus sp. nov., isolated from Antarctic fragmentary rock.</title>
        <authorList>
            <person name="Svec P."/>
        </authorList>
    </citation>
    <scope>NUCLEOTIDE SEQUENCE [LARGE SCALE GENOMIC DNA]</scope>
    <source>
        <strain evidence="8 9">CCM 8644</strain>
    </source>
</reference>
<dbReference type="PROSITE" id="PS51192">
    <property type="entry name" value="HELICASE_ATP_BIND_1"/>
    <property type="match status" value="1"/>
</dbReference>
<dbReference type="Proteomes" id="UP000078459">
    <property type="component" value="Unassembled WGS sequence"/>
</dbReference>
<dbReference type="GO" id="GO:0005829">
    <property type="term" value="C:cytosol"/>
    <property type="evidence" value="ECO:0007669"/>
    <property type="project" value="TreeGrafter"/>
</dbReference>
<dbReference type="InterPro" id="IPR014001">
    <property type="entry name" value="Helicase_ATP-bd"/>
</dbReference>
<dbReference type="PROSITE" id="PS51194">
    <property type="entry name" value="HELICASE_CTER"/>
    <property type="match status" value="1"/>
</dbReference>
<comment type="similarity">
    <text evidence="5">Belongs to the DEAD box helicase family.</text>
</comment>
<keyword evidence="1" id="KW-0547">Nucleotide-binding</keyword>
<feature type="domain" description="Helicase C-terminal" evidence="7">
    <location>
        <begin position="232"/>
        <end position="386"/>
    </location>
</feature>
<dbReference type="PANTHER" id="PTHR47959">
    <property type="entry name" value="ATP-DEPENDENT RNA HELICASE RHLE-RELATED"/>
    <property type="match status" value="1"/>
</dbReference>
<dbReference type="GO" id="GO:0005524">
    <property type="term" value="F:ATP binding"/>
    <property type="evidence" value="ECO:0007669"/>
    <property type="project" value="UniProtKB-KW"/>
</dbReference>
<gene>
    <name evidence="8" type="ORF">A5893_01930</name>
</gene>
<evidence type="ECO:0000256" key="1">
    <source>
        <dbReference type="ARBA" id="ARBA00022741"/>
    </source>
</evidence>
<dbReference type="GO" id="GO:0016787">
    <property type="term" value="F:hydrolase activity"/>
    <property type="evidence" value="ECO:0007669"/>
    <property type="project" value="UniProtKB-KW"/>
</dbReference>
<name>A0A179DLI6_9SPHI</name>
<evidence type="ECO:0008006" key="10">
    <source>
        <dbReference type="Google" id="ProtNLM"/>
    </source>
</evidence>
<organism evidence="8 9">
    <name type="scientific">Pedobacter psychrophilus</name>
    <dbReference type="NCBI Taxonomy" id="1826909"/>
    <lineage>
        <taxon>Bacteria</taxon>
        <taxon>Pseudomonadati</taxon>
        <taxon>Bacteroidota</taxon>
        <taxon>Sphingobacteriia</taxon>
        <taxon>Sphingobacteriales</taxon>
        <taxon>Sphingobacteriaceae</taxon>
        <taxon>Pedobacter</taxon>
    </lineage>
</organism>
<dbReference type="RefSeq" id="WP_068820936.1">
    <property type="nucleotide sequence ID" value="NZ_LWHJ01000011.1"/>
</dbReference>
<feature type="domain" description="Helicase ATP-binding" evidence="6">
    <location>
        <begin position="33"/>
        <end position="204"/>
    </location>
</feature>
<dbReference type="GO" id="GO:0003676">
    <property type="term" value="F:nucleic acid binding"/>
    <property type="evidence" value="ECO:0007669"/>
    <property type="project" value="InterPro"/>
</dbReference>
<keyword evidence="9" id="KW-1185">Reference proteome</keyword>
<keyword evidence="3" id="KW-0347">Helicase</keyword>
<dbReference type="PANTHER" id="PTHR47959:SF1">
    <property type="entry name" value="ATP-DEPENDENT RNA HELICASE DBPA"/>
    <property type="match status" value="1"/>
</dbReference>
<evidence type="ECO:0000256" key="2">
    <source>
        <dbReference type="ARBA" id="ARBA00022801"/>
    </source>
</evidence>
<evidence type="ECO:0000259" key="7">
    <source>
        <dbReference type="PROSITE" id="PS51194"/>
    </source>
</evidence>
<dbReference type="SMART" id="SM00487">
    <property type="entry name" value="DEXDc"/>
    <property type="match status" value="1"/>
</dbReference>
<evidence type="ECO:0000256" key="5">
    <source>
        <dbReference type="ARBA" id="ARBA00038437"/>
    </source>
</evidence>
<dbReference type="EMBL" id="LWHJ01000011">
    <property type="protein sequence ID" value="OAQ41901.1"/>
    <property type="molecule type" value="Genomic_DNA"/>
</dbReference>
<dbReference type="AlphaFoldDB" id="A0A179DLI6"/>
<protein>
    <recommendedName>
        <fullName evidence="10">RNA helicase</fullName>
    </recommendedName>
</protein>
<evidence type="ECO:0000256" key="3">
    <source>
        <dbReference type="ARBA" id="ARBA00022806"/>
    </source>
</evidence>
<dbReference type="STRING" id="1826909.A5893_01930"/>
<accession>A0A179DLI6</accession>
<dbReference type="InterPro" id="IPR027417">
    <property type="entry name" value="P-loop_NTPase"/>
</dbReference>
<keyword evidence="2" id="KW-0378">Hydrolase</keyword>
<keyword evidence="4" id="KW-0067">ATP-binding</keyword>
<evidence type="ECO:0000259" key="6">
    <source>
        <dbReference type="PROSITE" id="PS51192"/>
    </source>
</evidence>
<dbReference type="Gene3D" id="3.40.50.300">
    <property type="entry name" value="P-loop containing nucleotide triphosphate hydrolases"/>
    <property type="match status" value="2"/>
</dbReference>